<keyword evidence="1" id="KW-0812">Transmembrane</keyword>
<protein>
    <submittedName>
        <fullName evidence="2">Uncharacterized protein</fullName>
    </submittedName>
</protein>
<keyword evidence="3" id="KW-1185">Reference proteome</keyword>
<keyword evidence="1" id="KW-1133">Transmembrane helix</keyword>
<dbReference type="EMBL" id="CAACVG010009110">
    <property type="protein sequence ID" value="VEN52126.1"/>
    <property type="molecule type" value="Genomic_DNA"/>
</dbReference>
<proteinExistence type="predicted"/>
<organism evidence="2 3">
    <name type="scientific">Callosobruchus maculatus</name>
    <name type="common">Southern cowpea weevil</name>
    <name type="synonym">Pulse bruchid</name>
    <dbReference type="NCBI Taxonomy" id="64391"/>
    <lineage>
        <taxon>Eukaryota</taxon>
        <taxon>Metazoa</taxon>
        <taxon>Ecdysozoa</taxon>
        <taxon>Arthropoda</taxon>
        <taxon>Hexapoda</taxon>
        <taxon>Insecta</taxon>
        <taxon>Pterygota</taxon>
        <taxon>Neoptera</taxon>
        <taxon>Endopterygota</taxon>
        <taxon>Coleoptera</taxon>
        <taxon>Polyphaga</taxon>
        <taxon>Cucujiformia</taxon>
        <taxon>Chrysomeloidea</taxon>
        <taxon>Chrysomelidae</taxon>
        <taxon>Bruchinae</taxon>
        <taxon>Bruchini</taxon>
        <taxon>Callosobruchus</taxon>
    </lineage>
</organism>
<keyword evidence="1" id="KW-0472">Membrane</keyword>
<dbReference type="AlphaFoldDB" id="A0A653CW81"/>
<evidence type="ECO:0000256" key="1">
    <source>
        <dbReference type="SAM" id="Phobius"/>
    </source>
</evidence>
<evidence type="ECO:0000313" key="2">
    <source>
        <dbReference type="EMBL" id="VEN52126.1"/>
    </source>
</evidence>
<dbReference type="Proteomes" id="UP000410492">
    <property type="component" value="Unassembled WGS sequence"/>
</dbReference>
<sequence length="115" mass="13477">PNPNLNINVRSYKIQNKNRKPVENGTVVIKLLKNMALIGSTTYLAIFSAGTFIGAASAYFLIRFRHRPKNEIWKNGMEERYEFEDPRDEYRLIMAIRNDLKCRKGRQRLSVDMQL</sequence>
<evidence type="ECO:0000313" key="3">
    <source>
        <dbReference type="Proteomes" id="UP000410492"/>
    </source>
</evidence>
<feature type="transmembrane region" description="Helical" evidence="1">
    <location>
        <begin position="42"/>
        <end position="62"/>
    </location>
</feature>
<reference evidence="2 3" key="1">
    <citation type="submission" date="2019-01" db="EMBL/GenBank/DDBJ databases">
        <authorList>
            <person name="Sayadi A."/>
        </authorList>
    </citation>
    <scope>NUCLEOTIDE SEQUENCE [LARGE SCALE GENOMIC DNA]</scope>
</reference>
<accession>A0A653CW81</accession>
<name>A0A653CW81_CALMS</name>
<dbReference type="OrthoDB" id="1733656at2759"/>
<gene>
    <name evidence="2" type="ORF">CALMAC_LOCUS12369</name>
</gene>
<feature type="non-terminal residue" evidence="2">
    <location>
        <position position="1"/>
    </location>
</feature>